<reference evidence="1" key="1">
    <citation type="journal article" date="2022" name="Int. J. Mol. Sci.">
        <title>Draft Genome of Tanacetum Coccineum: Genomic Comparison of Closely Related Tanacetum-Family Plants.</title>
        <authorList>
            <person name="Yamashiro T."/>
            <person name="Shiraishi A."/>
            <person name="Nakayama K."/>
            <person name="Satake H."/>
        </authorList>
    </citation>
    <scope>NUCLEOTIDE SEQUENCE</scope>
</reference>
<reference evidence="1" key="2">
    <citation type="submission" date="2022-01" db="EMBL/GenBank/DDBJ databases">
        <authorList>
            <person name="Yamashiro T."/>
            <person name="Shiraishi A."/>
            <person name="Satake H."/>
            <person name="Nakayama K."/>
        </authorList>
    </citation>
    <scope>NUCLEOTIDE SEQUENCE</scope>
</reference>
<dbReference type="Proteomes" id="UP001151760">
    <property type="component" value="Unassembled WGS sequence"/>
</dbReference>
<evidence type="ECO:0000313" key="1">
    <source>
        <dbReference type="EMBL" id="GJT21581.1"/>
    </source>
</evidence>
<sequence length="305" mass="35509">MEYLYKKFRHHHHHYHRVDEMACLDDEKMKKIRNDVPCHDHFEVVEFILGQEDGSWEPYYEFLNPETKNVCREHTTSKVEMAQPFGPQRFMYLKNVRSFRISVLHLIRKNTMHGEHLPELSKSLVEDVDEFQCGEGDEVSNWTSSGVIGERSIEDEEVSLIDGVLEGALGALGDDSRSVGDGEMEALVDAIDIDSDEDVFSWVSIRRVRKHGYTEDLGLDISRTLASFDEKSKQDFIVLRPQQYNMWSQDKRKMIPMSSSPKAHFLYEILHYFMSWLNSLGENLIWIEGDPFDFNGTVYLTRSNS</sequence>
<protein>
    <submittedName>
        <fullName evidence="1">Uncharacterized protein</fullName>
    </submittedName>
</protein>
<gene>
    <name evidence="1" type="ORF">Tco_0891518</name>
</gene>
<proteinExistence type="predicted"/>
<name>A0ABQ5C3H9_9ASTR</name>
<dbReference type="EMBL" id="BQNB010013901">
    <property type="protein sequence ID" value="GJT21581.1"/>
    <property type="molecule type" value="Genomic_DNA"/>
</dbReference>
<keyword evidence="2" id="KW-1185">Reference proteome</keyword>
<organism evidence="1 2">
    <name type="scientific">Tanacetum coccineum</name>
    <dbReference type="NCBI Taxonomy" id="301880"/>
    <lineage>
        <taxon>Eukaryota</taxon>
        <taxon>Viridiplantae</taxon>
        <taxon>Streptophyta</taxon>
        <taxon>Embryophyta</taxon>
        <taxon>Tracheophyta</taxon>
        <taxon>Spermatophyta</taxon>
        <taxon>Magnoliopsida</taxon>
        <taxon>eudicotyledons</taxon>
        <taxon>Gunneridae</taxon>
        <taxon>Pentapetalae</taxon>
        <taxon>asterids</taxon>
        <taxon>campanulids</taxon>
        <taxon>Asterales</taxon>
        <taxon>Asteraceae</taxon>
        <taxon>Asteroideae</taxon>
        <taxon>Anthemideae</taxon>
        <taxon>Anthemidinae</taxon>
        <taxon>Tanacetum</taxon>
    </lineage>
</organism>
<accession>A0ABQ5C3H9</accession>
<comment type="caution">
    <text evidence="1">The sequence shown here is derived from an EMBL/GenBank/DDBJ whole genome shotgun (WGS) entry which is preliminary data.</text>
</comment>
<evidence type="ECO:0000313" key="2">
    <source>
        <dbReference type="Proteomes" id="UP001151760"/>
    </source>
</evidence>